<sequence>MAAPAEKTLKDLNGKWTMNHALSDSAEPGLILQGISYLVRKGILMATISLDVTQYEGPPNPPSESTDIVTHIDIVQSAGSLSSTQENRCADDVYREHSDWLFGNVRGKTKWIALEEGEDEYLKGGWEPEADGKYIRTYVENDDYGWTADQIWGFQIVEGERYYCRNILIKKGDERAQFRLVYDWTPAPEAAAEVEDEDPAL</sequence>
<reference evidence="1 2" key="1">
    <citation type="journal article" date="2015" name="Genome Announc.">
        <title>Draft Genome Sequence and Gene Annotation of the Entomopathogenic Fungus Verticillium hemipterigenum.</title>
        <authorList>
            <person name="Horn F."/>
            <person name="Habel A."/>
            <person name="Scharf D.H."/>
            <person name="Dworschak J."/>
            <person name="Brakhage A.A."/>
            <person name="Guthke R."/>
            <person name="Hertweck C."/>
            <person name="Linde J."/>
        </authorList>
    </citation>
    <scope>NUCLEOTIDE SEQUENCE [LARGE SCALE GENOMIC DNA]</scope>
</reference>
<dbReference type="InterPro" id="IPR053037">
    <property type="entry name" value="Pericyclase_pydY-like"/>
</dbReference>
<evidence type="ECO:0000313" key="1">
    <source>
        <dbReference type="EMBL" id="CEJ81713.1"/>
    </source>
</evidence>
<accession>A0A0A1SMZ6</accession>
<protein>
    <recommendedName>
        <fullName evidence="3">LCCL domain-containing protein</fullName>
    </recommendedName>
</protein>
<dbReference type="EMBL" id="CDHN01000001">
    <property type="protein sequence ID" value="CEJ81713.1"/>
    <property type="molecule type" value="Genomic_DNA"/>
</dbReference>
<evidence type="ECO:0000313" key="2">
    <source>
        <dbReference type="Proteomes" id="UP000039046"/>
    </source>
</evidence>
<dbReference type="OrthoDB" id="425354at2759"/>
<gene>
    <name evidence="1" type="ORF">VHEMI01827</name>
</gene>
<dbReference type="AlphaFoldDB" id="A0A0A1SMZ6"/>
<proteinExistence type="predicted"/>
<name>A0A0A1SMZ6_9HYPO</name>
<dbReference type="PANTHER" id="PTHR38115:SF1">
    <property type="entry name" value="LIPOCALIN-LIKE DOMAIN-CONTAINING PROTEIN"/>
    <property type="match status" value="1"/>
</dbReference>
<organism evidence="1 2">
    <name type="scientific">[Torrubiella] hemipterigena</name>
    <dbReference type="NCBI Taxonomy" id="1531966"/>
    <lineage>
        <taxon>Eukaryota</taxon>
        <taxon>Fungi</taxon>
        <taxon>Dikarya</taxon>
        <taxon>Ascomycota</taxon>
        <taxon>Pezizomycotina</taxon>
        <taxon>Sordariomycetes</taxon>
        <taxon>Hypocreomycetidae</taxon>
        <taxon>Hypocreales</taxon>
        <taxon>Clavicipitaceae</taxon>
        <taxon>Clavicipitaceae incertae sedis</taxon>
        <taxon>'Torrubiella' clade</taxon>
    </lineage>
</organism>
<evidence type="ECO:0008006" key="3">
    <source>
        <dbReference type="Google" id="ProtNLM"/>
    </source>
</evidence>
<dbReference type="HOGENOM" id="CLU_088979_2_0_1"/>
<keyword evidence="2" id="KW-1185">Reference proteome</keyword>
<dbReference type="PANTHER" id="PTHR38115">
    <property type="entry name" value="LIPOCALIN-LIKE DOMAIN-CONTAINING PROTEIN"/>
    <property type="match status" value="1"/>
</dbReference>
<dbReference type="Proteomes" id="UP000039046">
    <property type="component" value="Unassembled WGS sequence"/>
</dbReference>